<evidence type="ECO:0000259" key="1">
    <source>
        <dbReference type="Pfam" id="PF18480"/>
    </source>
</evidence>
<sequence>MRFLIDNNLSPAVAAGLRNQGHDAEHLRDYGLAAAPDEIVLDRARQEQRVLISADTDFGTLLASSGASEPSVLLVRRISGRRAAQIVAILVANLAAVADDLASGAIVVVGEDWLRVRPLPILRGK</sequence>
<protein>
    <recommendedName>
        <fullName evidence="1">DUF5615 domain-containing protein</fullName>
    </recommendedName>
</protein>
<name>A0A2W2CPY3_9ACTN</name>
<dbReference type="OrthoDB" id="334367at2"/>
<dbReference type="RefSeq" id="WP_111244018.1">
    <property type="nucleotide sequence ID" value="NZ_AP023358.1"/>
</dbReference>
<comment type="caution">
    <text evidence="2">The sequence shown here is derived from an EMBL/GenBank/DDBJ whole genome shotgun (WGS) entry which is preliminary data.</text>
</comment>
<keyword evidence="3" id="KW-1185">Reference proteome</keyword>
<dbReference type="EMBL" id="POTX01000094">
    <property type="protein sequence ID" value="PZF95264.1"/>
    <property type="molecule type" value="Genomic_DNA"/>
</dbReference>
<reference evidence="2 3" key="1">
    <citation type="submission" date="2018-01" db="EMBL/GenBank/DDBJ databases">
        <title>Draft genome sequence of Jishengella endophytica.</title>
        <authorList>
            <person name="Sahin N."/>
            <person name="Ay H."/>
            <person name="Saygin H."/>
        </authorList>
    </citation>
    <scope>NUCLEOTIDE SEQUENCE [LARGE SCALE GENOMIC DNA]</scope>
    <source>
        <strain evidence="2 3">DSM 45430</strain>
    </source>
</reference>
<dbReference type="Pfam" id="PF18480">
    <property type="entry name" value="DUF5615"/>
    <property type="match status" value="1"/>
</dbReference>
<dbReference type="Proteomes" id="UP000248627">
    <property type="component" value="Unassembled WGS sequence"/>
</dbReference>
<evidence type="ECO:0000313" key="3">
    <source>
        <dbReference type="Proteomes" id="UP000248627"/>
    </source>
</evidence>
<dbReference type="AlphaFoldDB" id="A0A2W2CPY3"/>
<accession>A0A2W2CPY3</accession>
<dbReference type="InterPro" id="IPR041049">
    <property type="entry name" value="DUF5615"/>
</dbReference>
<gene>
    <name evidence="2" type="ORF">C1I93_15615</name>
</gene>
<organism evidence="2 3">
    <name type="scientific">Micromonospora endophytica</name>
    <dbReference type="NCBI Taxonomy" id="515350"/>
    <lineage>
        <taxon>Bacteria</taxon>
        <taxon>Bacillati</taxon>
        <taxon>Actinomycetota</taxon>
        <taxon>Actinomycetes</taxon>
        <taxon>Micromonosporales</taxon>
        <taxon>Micromonosporaceae</taxon>
        <taxon>Micromonospora</taxon>
    </lineage>
</organism>
<proteinExistence type="predicted"/>
<evidence type="ECO:0000313" key="2">
    <source>
        <dbReference type="EMBL" id="PZF95264.1"/>
    </source>
</evidence>
<feature type="domain" description="DUF5615" evidence="1">
    <location>
        <begin position="1"/>
        <end position="110"/>
    </location>
</feature>